<evidence type="ECO:0000256" key="3">
    <source>
        <dbReference type="ARBA" id="ARBA00023027"/>
    </source>
</evidence>
<dbReference type="GO" id="GO:0000215">
    <property type="term" value="F:tRNA 2'-phosphotransferase activity"/>
    <property type="evidence" value="ECO:0007669"/>
    <property type="project" value="TreeGrafter"/>
</dbReference>
<comment type="function">
    <text evidence="4 5">Removes the 2'-phosphate from RNA via an intermediate in which the phosphate is ADP-ribosylated by NAD followed by a presumed transesterification to release the RNA and generate ADP-ribose 1''-2''-cyclic phosphate (APPR&gt;P). May function as an ADP-ribosylase.</text>
</comment>
<dbReference type="Proteomes" id="UP000696931">
    <property type="component" value="Unassembled WGS sequence"/>
</dbReference>
<comment type="caution">
    <text evidence="6">The sequence shown here is derived from an EMBL/GenBank/DDBJ whole genome shotgun (WGS) entry which is preliminary data.</text>
</comment>
<dbReference type="GO" id="GO:0006388">
    <property type="term" value="P:tRNA splicing, via endonucleolytic cleavage and ligation"/>
    <property type="evidence" value="ECO:0007669"/>
    <property type="project" value="UniProtKB-UniRule"/>
</dbReference>
<evidence type="ECO:0000256" key="4">
    <source>
        <dbReference type="ARBA" id="ARBA00025212"/>
    </source>
</evidence>
<evidence type="ECO:0000313" key="6">
    <source>
        <dbReference type="EMBL" id="MBI5170053.1"/>
    </source>
</evidence>
<dbReference type="EMBL" id="JACRIW010000079">
    <property type="protein sequence ID" value="MBI5170053.1"/>
    <property type="molecule type" value="Genomic_DNA"/>
</dbReference>
<keyword evidence="2 5" id="KW-0808">Transferase</keyword>
<proteinExistence type="inferred from homology"/>
<dbReference type="Gene3D" id="3.20.170.30">
    <property type="match status" value="1"/>
</dbReference>
<gene>
    <name evidence="5" type="primary">kptA</name>
    <name evidence="6" type="ORF">HZA61_11235</name>
</gene>
<dbReference type="GO" id="GO:0003950">
    <property type="term" value="F:NAD+ poly-ADP-ribosyltransferase activity"/>
    <property type="evidence" value="ECO:0007669"/>
    <property type="project" value="InterPro"/>
</dbReference>
<dbReference type="HAMAP" id="MF_00299">
    <property type="entry name" value="KptA"/>
    <property type="match status" value="1"/>
</dbReference>
<evidence type="ECO:0000256" key="5">
    <source>
        <dbReference type="HAMAP-Rule" id="MF_00299"/>
    </source>
</evidence>
<name>A0A933W3L0_UNCEI</name>
<dbReference type="Pfam" id="PF01885">
    <property type="entry name" value="PTS_2-RNA"/>
    <property type="match status" value="1"/>
</dbReference>
<dbReference type="InterPro" id="IPR042080">
    <property type="entry name" value="RNA_2'-PTrans_N"/>
</dbReference>
<dbReference type="Gene3D" id="1.10.10.970">
    <property type="entry name" value="RNA 2'-phosphotransferase, Tpt1/KptA family, N-terminal domain"/>
    <property type="match status" value="1"/>
</dbReference>
<evidence type="ECO:0000256" key="1">
    <source>
        <dbReference type="ARBA" id="ARBA00009836"/>
    </source>
</evidence>
<reference evidence="6" key="1">
    <citation type="submission" date="2020-07" db="EMBL/GenBank/DDBJ databases">
        <title>Huge and variable diversity of episymbiotic CPR bacteria and DPANN archaea in groundwater ecosystems.</title>
        <authorList>
            <person name="He C.Y."/>
            <person name="Keren R."/>
            <person name="Whittaker M."/>
            <person name="Farag I.F."/>
            <person name="Doudna J."/>
            <person name="Cate J.H.D."/>
            <person name="Banfield J.F."/>
        </authorList>
    </citation>
    <scope>NUCLEOTIDE SEQUENCE</scope>
    <source>
        <strain evidence="6">NC_groundwater_1813_Pr3_B-0.1um_71_17</strain>
    </source>
</reference>
<dbReference type="InterPro" id="IPR002745">
    <property type="entry name" value="Ptrans_KptA/Tpt1"/>
</dbReference>
<evidence type="ECO:0000256" key="2">
    <source>
        <dbReference type="ARBA" id="ARBA00022679"/>
    </source>
</evidence>
<dbReference type="PANTHER" id="PTHR12684:SF2">
    <property type="entry name" value="TRNA 2'-PHOSPHOTRANSFERASE 1"/>
    <property type="match status" value="1"/>
</dbReference>
<dbReference type="EC" id="2.7.1.-" evidence="5"/>
<accession>A0A933W3L0</accession>
<dbReference type="SUPFAM" id="SSF56399">
    <property type="entry name" value="ADP-ribosylation"/>
    <property type="match status" value="1"/>
</dbReference>
<evidence type="ECO:0000313" key="7">
    <source>
        <dbReference type="Proteomes" id="UP000696931"/>
    </source>
</evidence>
<dbReference type="PANTHER" id="PTHR12684">
    <property type="entry name" value="PUTATIVE PHOSPHOTRANSFERASE"/>
    <property type="match status" value="1"/>
</dbReference>
<dbReference type="InterPro" id="IPR022928">
    <property type="entry name" value="RNA_2'-PTrans_KptA"/>
</dbReference>
<comment type="similarity">
    <text evidence="1 5">Belongs to the KptA/TPT1 family.</text>
</comment>
<keyword evidence="3 5" id="KW-0520">NAD</keyword>
<sequence>MRDRIVETSRFLSFVLRHEPEAIGLHLDREGWASVAELIAGARKRGRQLDEATIAEVVAGNDKRRFALSADGTRIRAVQGHSIDVDLGLAPAVPPALLYHGTATRFAEHIRREGLRPAGRQYVHLSATAAAAARVGARHGRPVVLSVRAFEAHERGVVFHLSENQLWLVRSLPAEFLLWPAEAHVS</sequence>
<dbReference type="InterPro" id="IPR042081">
    <property type="entry name" value="RNA_2'-PTrans_C"/>
</dbReference>
<dbReference type="AlphaFoldDB" id="A0A933W3L0"/>
<protein>
    <recommendedName>
        <fullName evidence="5">Probable RNA 2'-phosphotransferase</fullName>
        <ecNumber evidence="5">2.7.1.-</ecNumber>
    </recommendedName>
</protein>
<organism evidence="6 7">
    <name type="scientific">Eiseniibacteriota bacterium</name>
    <dbReference type="NCBI Taxonomy" id="2212470"/>
    <lineage>
        <taxon>Bacteria</taxon>
        <taxon>Candidatus Eiseniibacteriota</taxon>
    </lineage>
</organism>